<comment type="caution">
    <text evidence="4">The sequence shown here is derived from an EMBL/GenBank/DDBJ whole genome shotgun (WGS) entry which is preliminary data.</text>
</comment>
<protein>
    <submittedName>
        <fullName evidence="4">Baseplate J/gp47 family protein</fullName>
    </submittedName>
</protein>
<dbReference type="InterPro" id="IPR058531">
    <property type="entry name" value="Baseplate_J_M"/>
</dbReference>
<evidence type="ECO:0000256" key="1">
    <source>
        <dbReference type="ARBA" id="ARBA00038087"/>
    </source>
</evidence>
<proteinExistence type="inferred from homology"/>
<evidence type="ECO:0000313" key="4">
    <source>
        <dbReference type="EMBL" id="MBO8433911.1"/>
    </source>
</evidence>
<dbReference type="Proteomes" id="UP000823611">
    <property type="component" value="Unassembled WGS sequence"/>
</dbReference>
<dbReference type="Pfam" id="PF26078">
    <property type="entry name" value="Baseplate_J_M"/>
    <property type="match status" value="1"/>
</dbReference>
<dbReference type="InterPro" id="IPR052399">
    <property type="entry name" value="Phage_Baseplate_Assmbl_Protein"/>
</dbReference>
<evidence type="ECO:0000259" key="3">
    <source>
        <dbReference type="Pfam" id="PF26079"/>
    </source>
</evidence>
<dbReference type="EMBL" id="JADIMX010000025">
    <property type="protein sequence ID" value="MBO8433911.1"/>
    <property type="molecule type" value="Genomic_DNA"/>
</dbReference>
<reference evidence="4" key="2">
    <citation type="journal article" date="2021" name="PeerJ">
        <title>Extensive microbial diversity within the chicken gut microbiome revealed by metagenomics and culture.</title>
        <authorList>
            <person name="Gilroy R."/>
            <person name="Ravi A."/>
            <person name="Getino M."/>
            <person name="Pursley I."/>
            <person name="Horton D.L."/>
            <person name="Alikhan N.F."/>
            <person name="Baker D."/>
            <person name="Gharbi K."/>
            <person name="Hall N."/>
            <person name="Watson M."/>
            <person name="Adriaenssens E.M."/>
            <person name="Foster-Nyarko E."/>
            <person name="Jarju S."/>
            <person name="Secka A."/>
            <person name="Antonio M."/>
            <person name="Oren A."/>
            <person name="Chaudhuri R.R."/>
            <person name="La Ragione R."/>
            <person name="Hildebrand F."/>
            <person name="Pallen M.J."/>
        </authorList>
    </citation>
    <scope>NUCLEOTIDE SEQUENCE</scope>
    <source>
        <strain evidence="4">F6-4510</strain>
    </source>
</reference>
<feature type="domain" description="Baseplate J-like central" evidence="2">
    <location>
        <begin position="181"/>
        <end position="259"/>
    </location>
</feature>
<evidence type="ECO:0000259" key="2">
    <source>
        <dbReference type="Pfam" id="PF26078"/>
    </source>
</evidence>
<reference evidence="4" key="1">
    <citation type="submission" date="2020-10" db="EMBL/GenBank/DDBJ databases">
        <authorList>
            <person name="Gilroy R."/>
        </authorList>
    </citation>
    <scope>NUCLEOTIDE SEQUENCE</scope>
    <source>
        <strain evidence="4">F6-4510</strain>
    </source>
</reference>
<accession>A0A9D9H2F6</accession>
<comment type="similarity">
    <text evidence="1">Belongs to the Mu gp47/PBSX XkdT family.</text>
</comment>
<dbReference type="Pfam" id="PF26079">
    <property type="entry name" value="Baseplate_J_C"/>
    <property type="match status" value="1"/>
</dbReference>
<dbReference type="AlphaFoldDB" id="A0A9D9H2F6"/>
<feature type="domain" description="Baseplate J-like C-terminal" evidence="3">
    <location>
        <begin position="268"/>
        <end position="350"/>
    </location>
</feature>
<sequence>MNYQTYEELMAKKLSMIDSNIDKRQGSIIYDALAPNSAEVSKMYADLMMLNDRSYGDTATGIDLTRRALERGVIRKSAVKSILKAEFYDGEGNYFDVSVGDRFSYNEIYYTVISRVSKGVFLIECEQSGKLGNYYSGEIMPVGFIDGLAGAFIKDIHIDGQDEEDDETLRKRYLESFNSEAFGGNIADYKNKVKSIGVVGGVKVYPAYYGGGTVRIVFTDREHNVPKSAEVLAVQNELDPNKDGMGNGIAPIGHRVTVEGATAENIIVSAKITYKSGIEFSDIEEELLKSIEEYFDGLRAIWDEGDDLIVRISYIESRILQIDGVIDVTDTTINGLKQNIVVYDYKVPVFSSFEEVV</sequence>
<dbReference type="InterPro" id="IPR058530">
    <property type="entry name" value="Baseplate_J-like_C"/>
</dbReference>
<evidence type="ECO:0000313" key="5">
    <source>
        <dbReference type="Proteomes" id="UP000823611"/>
    </source>
</evidence>
<dbReference type="PANTHER" id="PTHR37829">
    <property type="entry name" value="PHAGE-LIKE ELEMENT PBSX PROTEIN XKDT"/>
    <property type="match status" value="1"/>
</dbReference>
<name>A0A9D9H2F6_9FIRM</name>
<dbReference type="PANTHER" id="PTHR37829:SF3">
    <property type="entry name" value="PROTEIN JAYE-RELATED"/>
    <property type="match status" value="1"/>
</dbReference>
<organism evidence="4 5">
    <name type="scientific">Candidatus Fimicola merdigallinarum</name>
    <dbReference type="NCBI Taxonomy" id="2840819"/>
    <lineage>
        <taxon>Bacteria</taxon>
        <taxon>Bacillati</taxon>
        <taxon>Bacillota</taxon>
        <taxon>Clostridia</taxon>
        <taxon>Lachnospirales</taxon>
        <taxon>Lachnospiraceae</taxon>
        <taxon>Lachnospiraceae incertae sedis</taxon>
        <taxon>Candidatus Fimicola</taxon>
    </lineage>
</organism>
<gene>
    <name evidence="4" type="ORF">IAC55_01140</name>
</gene>